<evidence type="ECO:0000313" key="4">
    <source>
        <dbReference type="EMBL" id="CAE6413733.1"/>
    </source>
</evidence>
<reference evidence="4" key="1">
    <citation type="submission" date="2021-01" db="EMBL/GenBank/DDBJ databases">
        <authorList>
            <person name="Kaushik A."/>
        </authorList>
    </citation>
    <scope>NUCLEOTIDE SEQUENCE</scope>
    <source>
        <strain evidence="4">Type strain: AG8-Rh-89/</strain>
    </source>
</reference>
<name>A0A8H3A8Y1_9AGAM</name>
<dbReference type="PANTHER" id="PTHR33630">
    <property type="entry name" value="CUTINASE RV1984C-RELATED-RELATED"/>
    <property type="match status" value="1"/>
</dbReference>
<keyword evidence="2" id="KW-1015">Disulfide bond</keyword>
<dbReference type="SMART" id="SM01110">
    <property type="entry name" value="Cutinase"/>
    <property type="match status" value="1"/>
</dbReference>
<evidence type="ECO:0000256" key="1">
    <source>
        <dbReference type="ARBA" id="ARBA00022801"/>
    </source>
</evidence>
<dbReference type="GO" id="GO:0052689">
    <property type="term" value="F:carboxylic ester hydrolase activity"/>
    <property type="evidence" value="ECO:0007669"/>
    <property type="project" value="UniProtKB-ARBA"/>
</dbReference>
<feature type="signal peptide" evidence="3">
    <location>
        <begin position="1"/>
        <end position="18"/>
    </location>
</feature>
<gene>
    <name evidence="4" type="ORF">RDB_LOCUS3335</name>
</gene>
<evidence type="ECO:0000256" key="3">
    <source>
        <dbReference type="SAM" id="SignalP"/>
    </source>
</evidence>
<dbReference type="AlphaFoldDB" id="A0A8H3A8Y1"/>
<organism evidence="4 5">
    <name type="scientific">Rhizoctonia solani</name>
    <dbReference type="NCBI Taxonomy" id="456999"/>
    <lineage>
        <taxon>Eukaryota</taxon>
        <taxon>Fungi</taxon>
        <taxon>Dikarya</taxon>
        <taxon>Basidiomycota</taxon>
        <taxon>Agaricomycotina</taxon>
        <taxon>Agaricomycetes</taxon>
        <taxon>Cantharellales</taxon>
        <taxon>Ceratobasidiaceae</taxon>
        <taxon>Rhizoctonia</taxon>
    </lineage>
</organism>
<evidence type="ECO:0000256" key="2">
    <source>
        <dbReference type="ARBA" id="ARBA00023157"/>
    </source>
</evidence>
<keyword evidence="3" id="KW-0732">Signal</keyword>
<proteinExistence type="predicted"/>
<dbReference type="Pfam" id="PF01083">
    <property type="entry name" value="Cutinase"/>
    <property type="match status" value="1"/>
</dbReference>
<comment type="caution">
    <text evidence="4">The sequence shown here is derived from an EMBL/GenBank/DDBJ whole genome shotgun (WGS) entry which is preliminary data.</text>
</comment>
<dbReference type="Gene3D" id="3.40.50.1820">
    <property type="entry name" value="alpha/beta hydrolase"/>
    <property type="match status" value="1"/>
</dbReference>
<dbReference type="SUPFAM" id="SSF53474">
    <property type="entry name" value="alpha/beta-Hydrolases"/>
    <property type="match status" value="1"/>
</dbReference>
<dbReference type="EMBL" id="CAJMWZ010000216">
    <property type="protein sequence ID" value="CAE6413733.1"/>
    <property type="molecule type" value="Genomic_DNA"/>
</dbReference>
<evidence type="ECO:0000313" key="5">
    <source>
        <dbReference type="Proteomes" id="UP000663850"/>
    </source>
</evidence>
<dbReference type="Proteomes" id="UP000663850">
    <property type="component" value="Unassembled WGS sequence"/>
</dbReference>
<dbReference type="InterPro" id="IPR029058">
    <property type="entry name" value="AB_hydrolase_fold"/>
</dbReference>
<dbReference type="InterPro" id="IPR000675">
    <property type="entry name" value="Cutinase/axe"/>
</dbReference>
<dbReference type="PANTHER" id="PTHR33630:SF9">
    <property type="entry name" value="CUTINASE 4"/>
    <property type="match status" value="1"/>
</dbReference>
<sequence length="212" mass="21733">MHVKTLIASLFLAVSALAAPTDLETRQSQSCSKLQLVFLAGTNEEGLGLAGGPLSTSLQSAVSGTTNYSVPYDTRVEYGSTITAGATLVVNYLTAQAARCPNQVFALGGYSKGAMVIHSKSQTSLSATLKAKVKAIVVFGDPYRSSSTAWPINSPVVNSSPRNGSTAAQNVASFCNSGDLFCGGGLSIPAHLAYGTDGSTTVAATFIKTKVA</sequence>
<accession>A0A8H3A8Y1</accession>
<evidence type="ECO:0008006" key="6">
    <source>
        <dbReference type="Google" id="ProtNLM"/>
    </source>
</evidence>
<protein>
    <recommendedName>
        <fullName evidence="6">Cutinase</fullName>
    </recommendedName>
</protein>
<keyword evidence="1" id="KW-0378">Hydrolase</keyword>
<feature type="chain" id="PRO_5034712249" description="Cutinase" evidence="3">
    <location>
        <begin position="19"/>
        <end position="212"/>
    </location>
</feature>